<dbReference type="PANTHER" id="PTHR32251">
    <property type="entry name" value="3-OXO-5-ALPHA-STEROID 4-DEHYDROGENASE"/>
    <property type="match status" value="1"/>
</dbReference>
<dbReference type="Pfam" id="PF06966">
    <property type="entry name" value="DUF1295"/>
    <property type="match status" value="1"/>
</dbReference>
<evidence type="ECO:0000313" key="2">
    <source>
        <dbReference type="EMBL" id="HGC42904.1"/>
    </source>
</evidence>
<dbReference type="PROSITE" id="PS50244">
    <property type="entry name" value="S5A_REDUCTASE"/>
    <property type="match status" value="1"/>
</dbReference>
<dbReference type="AlphaFoldDB" id="A0A8J4HAJ2"/>
<protein>
    <submittedName>
        <fullName evidence="2">DUF1295 domain-containing protein</fullName>
    </submittedName>
</protein>
<feature type="transmembrane region" description="Helical" evidence="1">
    <location>
        <begin position="103"/>
        <end position="124"/>
    </location>
</feature>
<accession>A0A8J4HAJ2</accession>
<dbReference type="EMBL" id="DTQM01000126">
    <property type="protein sequence ID" value="HGC42904.1"/>
    <property type="molecule type" value="Genomic_DNA"/>
</dbReference>
<feature type="transmembrane region" description="Helical" evidence="1">
    <location>
        <begin position="38"/>
        <end position="68"/>
    </location>
</feature>
<sequence length="258" mass="28424">MIILAVTAGLSLAMMLAWVVQSLTRNAGWVDVFWTFALGVAGVLYALVGGAGGARAWLVAALAAAWALRLGSHILRRTREGHEDARYARLRVEWGERFQRRMFGFLQIQALVAAFLSLAMLLAARNPAPLGMGDVAGVAVFLIAIVGGGVADEQLLCFRREPAHRGQICTAGLWRWSRHPNYFFEFLGWCTWPLLAIAAANPLGWLALAAPALMYWLLVHVSGIPPLEAAMLRSRGEAYRAYQARTRAFLPLPKWRSQ</sequence>
<organism evidence="2">
    <name type="scientific">Acidicaldus sp</name>
    <dbReference type="NCBI Taxonomy" id="1872105"/>
    <lineage>
        <taxon>Bacteria</taxon>
        <taxon>Pseudomonadati</taxon>
        <taxon>Pseudomonadota</taxon>
        <taxon>Alphaproteobacteria</taxon>
        <taxon>Acetobacterales</taxon>
        <taxon>Acetobacteraceae</taxon>
        <taxon>Acidicaldus</taxon>
    </lineage>
</organism>
<dbReference type="InterPro" id="IPR010721">
    <property type="entry name" value="UstE-like"/>
</dbReference>
<gene>
    <name evidence="2" type="ORF">ENY07_06755</name>
</gene>
<comment type="caution">
    <text evidence="2">The sequence shown here is derived from an EMBL/GenBank/DDBJ whole genome shotgun (WGS) entry which is preliminary data.</text>
</comment>
<dbReference type="GO" id="GO:0016020">
    <property type="term" value="C:membrane"/>
    <property type="evidence" value="ECO:0007669"/>
    <property type="project" value="TreeGrafter"/>
</dbReference>
<reference evidence="2" key="1">
    <citation type="journal article" date="2020" name="mSystems">
        <title>Genome- and Community-Level Interaction Insights into Carbon Utilization and Element Cycling Functions of Hydrothermarchaeota in Hydrothermal Sediment.</title>
        <authorList>
            <person name="Zhou Z."/>
            <person name="Liu Y."/>
            <person name="Xu W."/>
            <person name="Pan J."/>
            <person name="Luo Z.H."/>
            <person name="Li M."/>
        </authorList>
    </citation>
    <scope>NUCLEOTIDE SEQUENCE</scope>
    <source>
        <strain evidence="2">SpSt-997</strain>
    </source>
</reference>
<name>A0A8J4HAJ2_9PROT</name>
<feature type="transmembrane region" description="Helical" evidence="1">
    <location>
        <begin position="182"/>
        <end position="199"/>
    </location>
</feature>
<keyword evidence="1" id="KW-0812">Transmembrane</keyword>
<keyword evidence="1" id="KW-0472">Membrane</keyword>
<feature type="transmembrane region" description="Helical" evidence="1">
    <location>
        <begin position="130"/>
        <end position="151"/>
    </location>
</feature>
<evidence type="ECO:0000256" key="1">
    <source>
        <dbReference type="SAM" id="Phobius"/>
    </source>
</evidence>
<dbReference type="PANTHER" id="PTHR32251:SF17">
    <property type="entry name" value="STEROID 5-ALPHA REDUCTASE C-TERMINAL DOMAIN-CONTAINING PROTEIN"/>
    <property type="match status" value="1"/>
</dbReference>
<keyword evidence="1" id="KW-1133">Transmembrane helix</keyword>
<proteinExistence type="predicted"/>
<dbReference type="Gene3D" id="1.20.120.1630">
    <property type="match status" value="1"/>
</dbReference>